<dbReference type="PANTHER" id="PTHR33048">
    <property type="entry name" value="PTH11-LIKE INTEGRAL MEMBRANE PROTEIN (AFU_ORTHOLOGUE AFUA_5G11245)"/>
    <property type="match status" value="1"/>
</dbReference>
<reference evidence="10 11" key="1">
    <citation type="journal article" date="2023" name="G3 (Bethesda)">
        <title>A chromosome-level genome assembly of Zasmidium syzygii isolated from banana leaves.</title>
        <authorList>
            <person name="van Westerhoven A.C."/>
            <person name="Mehrabi R."/>
            <person name="Talebi R."/>
            <person name="Steentjes M.B.F."/>
            <person name="Corcolon B."/>
            <person name="Chong P.A."/>
            <person name="Kema G.H.J."/>
            <person name="Seidl M.F."/>
        </authorList>
    </citation>
    <scope>NUCLEOTIDE SEQUENCE [LARGE SCALE GENOMIC DNA]</scope>
    <source>
        <strain evidence="10 11">P124</strain>
    </source>
</reference>
<gene>
    <name evidence="10" type="ORF">PRZ48_011379</name>
</gene>
<evidence type="ECO:0000259" key="9">
    <source>
        <dbReference type="Pfam" id="PF20684"/>
    </source>
</evidence>
<comment type="similarity">
    <text evidence="5">Belongs to the SAT4 family.</text>
</comment>
<feature type="transmembrane region" description="Helical" evidence="7">
    <location>
        <begin position="162"/>
        <end position="183"/>
    </location>
</feature>
<feature type="transmembrane region" description="Helical" evidence="7">
    <location>
        <begin position="277"/>
        <end position="297"/>
    </location>
</feature>
<evidence type="ECO:0000256" key="5">
    <source>
        <dbReference type="ARBA" id="ARBA00038359"/>
    </source>
</evidence>
<comment type="subcellular location">
    <subcellularLocation>
        <location evidence="1">Membrane</location>
        <topology evidence="1">Multi-pass membrane protein</topology>
    </subcellularLocation>
</comment>
<evidence type="ECO:0000256" key="3">
    <source>
        <dbReference type="ARBA" id="ARBA00022989"/>
    </source>
</evidence>
<proteinExistence type="inferred from homology"/>
<keyword evidence="8" id="KW-0732">Signal</keyword>
<feature type="transmembrane region" description="Helical" evidence="7">
    <location>
        <begin position="111"/>
        <end position="134"/>
    </location>
</feature>
<evidence type="ECO:0000313" key="11">
    <source>
        <dbReference type="Proteomes" id="UP001305779"/>
    </source>
</evidence>
<evidence type="ECO:0000256" key="2">
    <source>
        <dbReference type="ARBA" id="ARBA00022692"/>
    </source>
</evidence>
<feature type="signal peptide" evidence="8">
    <location>
        <begin position="1"/>
        <end position="29"/>
    </location>
</feature>
<dbReference type="Pfam" id="PF20684">
    <property type="entry name" value="Fung_rhodopsin"/>
    <property type="match status" value="1"/>
</dbReference>
<feature type="transmembrane region" description="Helical" evidence="7">
    <location>
        <begin position="195"/>
        <end position="218"/>
    </location>
</feature>
<feature type="domain" description="Rhodopsin" evidence="9">
    <location>
        <begin position="104"/>
        <end position="341"/>
    </location>
</feature>
<dbReference type="PANTHER" id="PTHR33048:SF143">
    <property type="entry name" value="EXTRACELLULAR MEMBRANE PROTEIN CFEM DOMAIN-CONTAINING PROTEIN-RELATED"/>
    <property type="match status" value="1"/>
</dbReference>
<keyword evidence="3 7" id="KW-1133">Transmembrane helix</keyword>
<feature type="transmembrane region" description="Helical" evidence="7">
    <location>
        <begin position="238"/>
        <end position="256"/>
    </location>
</feature>
<feature type="transmembrane region" description="Helical" evidence="7">
    <location>
        <begin position="317"/>
        <end position="340"/>
    </location>
</feature>
<evidence type="ECO:0000256" key="1">
    <source>
        <dbReference type="ARBA" id="ARBA00004141"/>
    </source>
</evidence>
<comment type="caution">
    <text evidence="10">The sequence shown here is derived from an EMBL/GenBank/DDBJ whole genome shotgun (WGS) entry which is preliminary data.</text>
</comment>
<dbReference type="InterPro" id="IPR049326">
    <property type="entry name" value="Rhodopsin_dom_fungi"/>
</dbReference>
<evidence type="ECO:0000256" key="4">
    <source>
        <dbReference type="ARBA" id="ARBA00023136"/>
    </source>
</evidence>
<dbReference type="InterPro" id="IPR052337">
    <property type="entry name" value="SAT4-like"/>
</dbReference>
<organism evidence="10 11">
    <name type="scientific">Zasmidium cellare</name>
    <name type="common">Wine cellar mold</name>
    <name type="synonym">Racodium cellare</name>
    <dbReference type="NCBI Taxonomy" id="395010"/>
    <lineage>
        <taxon>Eukaryota</taxon>
        <taxon>Fungi</taxon>
        <taxon>Dikarya</taxon>
        <taxon>Ascomycota</taxon>
        <taxon>Pezizomycotina</taxon>
        <taxon>Dothideomycetes</taxon>
        <taxon>Dothideomycetidae</taxon>
        <taxon>Mycosphaerellales</taxon>
        <taxon>Mycosphaerellaceae</taxon>
        <taxon>Zasmidium</taxon>
    </lineage>
</organism>
<dbReference type="Proteomes" id="UP001305779">
    <property type="component" value="Unassembled WGS sequence"/>
</dbReference>
<feature type="region of interest" description="Disordered" evidence="6">
    <location>
        <begin position="351"/>
        <end position="449"/>
    </location>
</feature>
<feature type="transmembrane region" description="Helical" evidence="7">
    <location>
        <begin position="81"/>
        <end position="99"/>
    </location>
</feature>
<sequence>MPPSGPMGILRLFVLLVLIISYLTGIAKAQENVTPKDLPECAVSVETKLAPLLFPLTAATNYNQAACGIPLRDDSSITKKVTWTLFTTALISVTGRFVYRNPRMKGSGYGFDDWILLLAMTIMTPQQALLSVMLDQGLGRDIWTLQPSTITRILYYFWISEYFYNLVMCMLKISILLMYLRIWTVIDSDVARFRLVCFILLGVLSATAITMSIVVTFQCTPIDYFWNRWDGAHKGHCINTNAMIYAGAGLNISYDLSVYLLPIPRLFKMQMSTRKKWGIAVIFLCSLFATVCSIIRLQSLLKFGISSNPTWDYNLPALWSAVECHVTAVCACMPALAGVIKRAWGKTFGTLSSRSRSGPSGGEHDTVGSHSLPRPRRPLFDDEDDALELSRRRSTAGSIGETRMDSVHVMPKGEGGENGKGWEDGRRTPASHQAEHVERSWLELEENGR</sequence>
<accession>A0ABR0E6R2</accession>
<keyword evidence="2 7" id="KW-0812">Transmembrane</keyword>
<dbReference type="EMBL" id="JAXOVC010000009">
    <property type="protein sequence ID" value="KAK4496930.1"/>
    <property type="molecule type" value="Genomic_DNA"/>
</dbReference>
<evidence type="ECO:0000256" key="7">
    <source>
        <dbReference type="SAM" id="Phobius"/>
    </source>
</evidence>
<evidence type="ECO:0000256" key="8">
    <source>
        <dbReference type="SAM" id="SignalP"/>
    </source>
</evidence>
<keyword evidence="4 7" id="KW-0472">Membrane</keyword>
<evidence type="ECO:0000313" key="10">
    <source>
        <dbReference type="EMBL" id="KAK4496930.1"/>
    </source>
</evidence>
<keyword evidence="11" id="KW-1185">Reference proteome</keyword>
<feature type="compositionally biased region" description="Basic and acidic residues" evidence="6">
    <location>
        <begin position="414"/>
        <end position="449"/>
    </location>
</feature>
<feature type="chain" id="PRO_5045279038" description="Rhodopsin domain-containing protein" evidence="8">
    <location>
        <begin position="30"/>
        <end position="449"/>
    </location>
</feature>
<protein>
    <recommendedName>
        <fullName evidence="9">Rhodopsin domain-containing protein</fullName>
    </recommendedName>
</protein>
<evidence type="ECO:0000256" key="6">
    <source>
        <dbReference type="SAM" id="MobiDB-lite"/>
    </source>
</evidence>
<name>A0ABR0E6R2_ZASCE</name>